<name>A0AAD5JKZ4_ACENE</name>
<evidence type="ECO:0000256" key="1">
    <source>
        <dbReference type="SAM" id="MobiDB-lite"/>
    </source>
</evidence>
<feature type="compositionally biased region" description="Pro residues" evidence="1">
    <location>
        <begin position="18"/>
        <end position="31"/>
    </location>
</feature>
<dbReference type="Proteomes" id="UP001064489">
    <property type="component" value="Chromosome 1"/>
</dbReference>
<sequence length="529" mass="60744">MNRNHRPRCPPGGGGGGAPPPPPHQPQPPQLNPNFAFQSPNIYFSNPNPDLQLLHNQTNIPLQNPNLLLQNPNLLYHQQFHPNPNALQQQIPTPTQSSPQPQKLKKEVLKKIDRAVLKERNRIIAAGEGVTAWKICQSVTLKLEVDPWSSLGFPMQELPSFRKLMDIETKINAFIHCFVGVRKITTLCDLEEAICENERIGTFEELELGPFLRHQLVVHYFSVNSDVTEVKITNNDIIIFLCKYLDTHKKKDIKIDEFLDFIANKRSLASKEKLGVRIQDLGMHIRFIWGARTSENFFKKKKGKRRSEDDGKLDTSTRMFITIWKEAYKDSTADEVFGRMIQHYKSTYPKKTNSTFKKIEIVALISSVASIKCGMWDSVYDTSQAIGQCELTKDKCSEYENIEAEPSKMAAAVNTEHIVHHTHLEDIMRFCTYFEFDHDDILSKDWSPVKIYLSLLKKLCTCETWLAEQFNVKEFKSLGYGEFFLFLEKHASLLPSELQKLLAGNMCEKSSFEVSLLQHLLFFSFTGFK</sequence>
<dbReference type="EMBL" id="JAJSOW010000003">
    <property type="protein sequence ID" value="KAI9196159.1"/>
    <property type="molecule type" value="Genomic_DNA"/>
</dbReference>
<reference evidence="2" key="2">
    <citation type="submission" date="2023-02" db="EMBL/GenBank/DDBJ databases">
        <authorList>
            <person name="Swenson N.G."/>
            <person name="Wegrzyn J.L."/>
            <person name="Mcevoy S.L."/>
        </authorList>
    </citation>
    <scope>NUCLEOTIDE SEQUENCE</scope>
    <source>
        <strain evidence="2">91603</strain>
        <tissue evidence="2">Leaf</tissue>
    </source>
</reference>
<evidence type="ECO:0000313" key="3">
    <source>
        <dbReference type="Proteomes" id="UP001064489"/>
    </source>
</evidence>
<reference evidence="2" key="1">
    <citation type="journal article" date="2022" name="Plant J.">
        <title>Strategies of tolerance reflected in two North American maple genomes.</title>
        <authorList>
            <person name="McEvoy S.L."/>
            <person name="Sezen U.U."/>
            <person name="Trouern-Trend A."/>
            <person name="McMahon S.M."/>
            <person name="Schaberg P.G."/>
            <person name="Yang J."/>
            <person name="Wegrzyn J.L."/>
            <person name="Swenson N.G."/>
        </authorList>
    </citation>
    <scope>NUCLEOTIDE SEQUENCE</scope>
    <source>
        <strain evidence="2">91603</strain>
    </source>
</reference>
<organism evidence="2 3">
    <name type="scientific">Acer negundo</name>
    <name type="common">Box elder</name>
    <dbReference type="NCBI Taxonomy" id="4023"/>
    <lineage>
        <taxon>Eukaryota</taxon>
        <taxon>Viridiplantae</taxon>
        <taxon>Streptophyta</taxon>
        <taxon>Embryophyta</taxon>
        <taxon>Tracheophyta</taxon>
        <taxon>Spermatophyta</taxon>
        <taxon>Magnoliopsida</taxon>
        <taxon>eudicotyledons</taxon>
        <taxon>Gunneridae</taxon>
        <taxon>Pentapetalae</taxon>
        <taxon>rosids</taxon>
        <taxon>malvids</taxon>
        <taxon>Sapindales</taxon>
        <taxon>Sapindaceae</taxon>
        <taxon>Hippocastanoideae</taxon>
        <taxon>Acereae</taxon>
        <taxon>Acer</taxon>
    </lineage>
</organism>
<feature type="region of interest" description="Disordered" evidence="1">
    <location>
        <begin position="1"/>
        <end position="35"/>
    </location>
</feature>
<feature type="region of interest" description="Disordered" evidence="1">
    <location>
        <begin position="84"/>
        <end position="103"/>
    </location>
</feature>
<feature type="compositionally biased region" description="Low complexity" evidence="1">
    <location>
        <begin position="88"/>
        <end position="102"/>
    </location>
</feature>
<evidence type="ECO:0000313" key="2">
    <source>
        <dbReference type="EMBL" id="KAI9196159.1"/>
    </source>
</evidence>
<protein>
    <submittedName>
        <fullName evidence="2">Uncharacterized protein</fullName>
    </submittedName>
</protein>
<accession>A0AAD5JKZ4</accession>
<comment type="caution">
    <text evidence="2">The sequence shown here is derived from an EMBL/GenBank/DDBJ whole genome shotgun (WGS) entry which is preliminary data.</text>
</comment>
<gene>
    <name evidence="2" type="ORF">LWI28_021547</name>
</gene>
<dbReference type="AlphaFoldDB" id="A0AAD5JKZ4"/>
<keyword evidence="3" id="KW-1185">Reference proteome</keyword>
<proteinExistence type="predicted"/>